<dbReference type="SMART" id="SM00382">
    <property type="entry name" value="AAA"/>
    <property type="match status" value="1"/>
</dbReference>
<dbReference type="InterPro" id="IPR003593">
    <property type="entry name" value="AAA+_ATPase"/>
</dbReference>
<dbReference type="Gene3D" id="3.40.50.300">
    <property type="entry name" value="P-loop containing nucleotide triphosphate hydrolases"/>
    <property type="match status" value="1"/>
</dbReference>
<keyword evidence="5" id="KW-1185">Reference proteome</keyword>
<organism evidence="4 5">
    <name type="scientific">Sistotremastrum niveocremeum HHB9708</name>
    <dbReference type="NCBI Taxonomy" id="1314777"/>
    <lineage>
        <taxon>Eukaryota</taxon>
        <taxon>Fungi</taxon>
        <taxon>Dikarya</taxon>
        <taxon>Basidiomycota</taxon>
        <taxon>Agaricomycotina</taxon>
        <taxon>Agaricomycetes</taxon>
        <taxon>Sistotremastrales</taxon>
        <taxon>Sistotremastraceae</taxon>
        <taxon>Sertulicium</taxon>
        <taxon>Sertulicium niveocremeum</taxon>
    </lineage>
</organism>
<dbReference type="InterPro" id="IPR017871">
    <property type="entry name" value="ABC_transporter-like_CS"/>
</dbReference>
<protein>
    <submittedName>
        <fullName evidence="4">p-loop containing nucleoside triphosphate hydrolase protein</fullName>
    </submittedName>
</protein>
<reference evidence="4 5" key="1">
    <citation type="journal article" date="2016" name="Mol. Biol. Evol.">
        <title>Comparative Genomics of Early-Diverging Mushroom-Forming Fungi Provides Insights into the Origins of Lignocellulose Decay Capabilities.</title>
        <authorList>
            <person name="Nagy L.G."/>
            <person name="Riley R."/>
            <person name="Tritt A."/>
            <person name="Adam C."/>
            <person name="Daum C."/>
            <person name="Floudas D."/>
            <person name="Sun H."/>
            <person name="Yadav J.S."/>
            <person name="Pangilinan J."/>
            <person name="Larsson K.H."/>
            <person name="Matsuura K."/>
            <person name="Barry K."/>
            <person name="Labutti K."/>
            <person name="Kuo R."/>
            <person name="Ohm R.A."/>
            <person name="Bhattacharya S.S."/>
            <person name="Shirouzu T."/>
            <person name="Yoshinaga Y."/>
            <person name="Martin F.M."/>
            <person name="Grigoriev I.V."/>
            <person name="Hibbett D.S."/>
        </authorList>
    </citation>
    <scope>NUCLEOTIDE SEQUENCE [LARGE SCALE GENOMIC DNA]</scope>
    <source>
        <strain evidence="4 5">HHB9708</strain>
    </source>
</reference>
<gene>
    <name evidence="4" type="ORF">SISNIDRAFT_18717</name>
</gene>
<keyword evidence="1" id="KW-0547">Nucleotide-binding</keyword>
<dbReference type="OrthoDB" id="6593433at2759"/>
<dbReference type="GO" id="GO:0005524">
    <property type="term" value="F:ATP binding"/>
    <property type="evidence" value="ECO:0007669"/>
    <property type="project" value="UniProtKB-KW"/>
</dbReference>
<dbReference type="PROSITE" id="PS00211">
    <property type="entry name" value="ABC_TRANSPORTER_1"/>
    <property type="match status" value="1"/>
</dbReference>
<dbReference type="PANTHER" id="PTHR43119">
    <property type="entry name" value="ABC TRANSPORT PROTEIN ATP-BINDING COMPONENT-RELATED"/>
    <property type="match status" value="1"/>
</dbReference>
<dbReference type="Pfam" id="PF00005">
    <property type="entry name" value="ABC_tran"/>
    <property type="match status" value="1"/>
</dbReference>
<name>A0A165AM28_9AGAM</name>
<dbReference type="SUPFAM" id="SSF52540">
    <property type="entry name" value="P-loop containing nucleoside triphosphate hydrolases"/>
    <property type="match status" value="1"/>
</dbReference>
<dbReference type="AlphaFoldDB" id="A0A165AM28"/>
<dbReference type="EMBL" id="KV419394">
    <property type="protein sequence ID" value="KZS99251.1"/>
    <property type="molecule type" value="Genomic_DNA"/>
</dbReference>
<evidence type="ECO:0000256" key="1">
    <source>
        <dbReference type="ARBA" id="ARBA00022741"/>
    </source>
</evidence>
<dbReference type="PANTHER" id="PTHR43119:SF1">
    <property type="entry name" value="ABC TRANSPORTER DOMAIN-CONTAINING PROTEIN"/>
    <property type="match status" value="1"/>
</dbReference>
<dbReference type="InterPro" id="IPR027417">
    <property type="entry name" value="P-loop_NTPase"/>
</dbReference>
<evidence type="ECO:0000313" key="5">
    <source>
        <dbReference type="Proteomes" id="UP000076722"/>
    </source>
</evidence>
<feature type="domain" description="ABC transporter" evidence="3">
    <location>
        <begin position="6"/>
        <end position="233"/>
    </location>
</feature>
<sequence length="233" mass="25082">MTEALLSAKDVSCQFDGKTTIFSGISFDVNPGDILVLSGKSGSGKTTLLKCLAHLNLYGGKILYRGKPPTEYGGIPVYRTHVLYVPQRPSLLPSNPRAFLNTVLNFNARKGKNAPPDPDRPVDIAESWGIDPELWDRDWASLSGGEAQRIALSVAVGLGMAEILLLDEPTSALDAETSALVEKELTSAIKSHGSNIKALIWITHSEEQGKRVGTRALHMESGHVESVGAENHV</sequence>
<evidence type="ECO:0000313" key="4">
    <source>
        <dbReference type="EMBL" id="KZS99251.1"/>
    </source>
</evidence>
<dbReference type="GO" id="GO:0016887">
    <property type="term" value="F:ATP hydrolysis activity"/>
    <property type="evidence" value="ECO:0007669"/>
    <property type="project" value="InterPro"/>
</dbReference>
<evidence type="ECO:0000256" key="2">
    <source>
        <dbReference type="ARBA" id="ARBA00022840"/>
    </source>
</evidence>
<dbReference type="Proteomes" id="UP000076722">
    <property type="component" value="Unassembled WGS sequence"/>
</dbReference>
<dbReference type="STRING" id="1314777.A0A165AM28"/>
<keyword evidence="4" id="KW-0378">Hydrolase</keyword>
<evidence type="ECO:0000259" key="3">
    <source>
        <dbReference type="PROSITE" id="PS50893"/>
    </source>
</evidence>
<dbReference type="InterPro" id="IPR003439">
    <property type="entry name" value="ABC_transporter-like_ATP-bd"/>
</dbReference>
<dbReference type="PROSITE" id="PS50893">
    <property type="entry name" value="ABC_TRANSPORTER_2"/>
    <property type="match status" value="1"/>
</dbReference>
<accession>A0A165AM28</accession>
<proteinExistence type="predicted"/>
<keyword evidence="2" id="KW-0067">ATP-binding</keyword>